<feature type="transmembrane region" description="Helical" evidence="9">
    <location>
        <begin position="97"/>
        <end position="114"/>
    </location>
</feature>
<dbReference type="GO" id="GO:0016763">
    <property type="term" value="F:pentosyltransferase activity"/>
    <property type="evidence" value="ECO:0007669"/>
    <property type="project" value="TreeGrafter"/>
</dbReference>
<feature type="transmembrane region" description="Helical" evidence="9">
    <location>
        <begin position="190"/>
        <end position="206"/>
    </location>
</feature>
<name>A0A4R5YH92_9MICO</name>
<feature type="domain" description="Glycosyltransferase RgtA/B/C/D-like" evidence="10">
    <location>
        <begin position="38"/>
        <end position="205"/>
    </location>
</feature>
<feature type="transmembrane region" description="Helical" evidence="9">
    <location>
        <begin position="404"/>
        <end position="426"/>
    </location>
</feature>
<evidence type="ECO:0000256" key="3">
    <source>
        <dbReference type="ARBA" id="ARBA00022676"/>
    </source>
</evidence>
<evidence type="ECO:0000256" key="6">
    <source>
        <dbReference type="ARBA" id="ARBA00022989"/>
    </source>
</evidence>
<feature type="transmembrane region" description="Helical" evidence="9">
    <location>
        <begin position="41"/>
        <end position="60"/>
    </location>
</feature>
<dbReference type="GO" id="GO:0009103">
    <property type="term" value="P:lipopolysaccharide biosynthetic process"/>
    <property type="evidence" value="ECO:0007669"/>
    <property type="project" value="UniProtKB-ARBA"/>
</dbReference>
<comment type="subcellular location">
    <subcellularLocation>
        <location evidence="1">Cell membrane</location>
        <topology evidence="1">Multi-pass membrane protein</topology>
    </subcellularLocation>
</comment>
<feature type="transmembrane region" description="Helical" evidence="9">
    <location>
        <begin position="354"/>
        <end position="380"/>
    </location>
</feature>
<dbReference type="GO" id="GO:0005886">
    <property type="term" value="C:plasma membrane"/>
    <property type="evidence" value="ECO:0007669"/>
    <property type="project" value="UniProtKB-SubCell"/>
</dbReference>
<evidence type="ECO:0000259" key="10">
    <source>
        <dbReference type="Pfam" id="PF13231"/>
    </source>
</evidence>
<dbReference type="PANTHER" id="PTHR33908">
    <property type="entry name" value="MANNOSYLTRANSFERASE YKCB-RELATED"/>
    <property type="match status" value="1"/>
</dbReference>
<keyword evidence="4" id="KW-0808">Transferase</keyword>
<dbReference type="InterPro" id="IPR038731">
    <property type="entry name" value="RgtA/B/C-like"/>
</dbReference>
<feature type="transmembrane region" description="Helical" evidence="9">
    <location>
        <begin position="264"/>
        <end position="283"/>
    </location>
</feature>
<evidence type="ECO:0000256" key="9">
    <source>
        <dbReference type="SAM" id="Phobius"/>
    </source>
</evidence>
<dbReference type="EMBL" id="SMZX01000002">
    <property type="protein sequence ID" value="TDL44246.1"/>
    <property type="molecule type" value="Genomic_DNA"/>
</dbReference>
<dbReference type="InterPro" id="IPR050297">
    <property type="entry name" value="LipidA_mod_glycosyltrf_83"/>
</dbReference>
<comment type="caution">
    <text evidence="11">The sequence shown here is derived from an EMBL/GenBank/DDBJ whole genome shotgun (WGS) entry which is preliminary data.</text>
</comment>
<keyword evidence="7 9" id="KW-0472">Membrane</keyword>
<accession>A0A4R5YH92</accession>
<feature type="transmembrane region" description="Helical" evidence="9">
    <location>
        <begin position="165"/>
        <end position="183"/>
    </location>
</feature>
<keyword evidence="2" id="KW-1003">Cell membrane</keyword>
<dbReference type="AlphaFoldDB" id="A0A4R5YH92"/>
<feature type="transmembrane region" description="Helical" evidence="9">
    <location>
        <begin position="120"/>
        <end position="136"/>
    </location>
</feature>
<feature type="transmembrane region" description="Helical" evidence="9">
    <location>
        <begin position="66"/>
        <end position="90"/>
    </location>
</feature>
<feature type="region of interest" description="Disordered" evidence="8">
    <location>
        <begin position="1"/>
        <end position="20"/>
    </location>
</feature>
<keyword evidence="5 9" id="KW-0812">Transmembrane</keyword>
<dbReference type="PANTHER" id="PTHR33908:SF11">
    <property type="entry name" value="MEMBRANE PROTEIN"/>
    <property type="match status" value="1"/>
</dbReference>
<dbReference type="Proteomes" id="UP000295633">
    <property type="component" value="Unassembled WGS sequence"/>
</dbReference>
<organism evidence="11 12">
    <name type="scientific">Microbacterium oleivorans</name>
    <dbReference type="NCBI Taxonomy" id="273677"/>
    <lineage>
        <taxon>Bacteria</taxon>
        <taxon>Bacillati</taxon>
        <taxon>Actinomycetota</taxon>
        <taxon>Actinomycetes</taxon>
        <taxon>Micrococcales</taxon>
        <taxon>Microbacteriaceae</taxon>
        <taxon>Microbacterium</taxon>
    </lineage>
</organism>
<proteinExistence type="predicted"/>
<feature type="transmembrane region" description="Helical" evidence="9">
    <location>
        <begin position="290"/>
        <end position="313"/>
    </location>
</feature>
<feature type="transmembrane region" description="Helical" evidence="9">
    <location>
        <begin position="143"/>
        <end position="159"/>
    </location>
</feature>
<gene>
    <name evidence="11" type="ORF">E2R54_13935</name>
</gene>
<evidence type="ECO:0000256" key="7">
    <source>
        <dbReference type="ARBA" id="ARBA00023136"/>
    </source>
</evidence>
<evidence type="ECO:0000256" key="4">
    <source>
        <dbReference type="ARBA" id="ARBA00022679"/>
    </source>
</evidence>
<evidence type="ECO:0000313" key="12">
    <source>
        <dbReference type="Proteomes" id="UP000295633"/>
    </source>
</evidence>
<evidence type="ECO:0000313" key="11">
    <source>
        <dbReference type="EMBL" id="TDL44246.1"/>
    </source>
</evidence>
<evidence type="ECO:0000256" key="8">
    <source>
        <dbReference type="SAM" id="MobiDB-lite"/>
    </source>
</evidence>
<evidence type="ECO:0000256" key="1">
    <source>
        <dbReference type="ARBA" id="ARBA00004651"/>
    </source>
</evidence>
<sequence>MEAAQAQSRMPHEDRSSYSQLLREHPGDGARVDQMTQHPPLYYLITGAVAALPGTTEMAWDNIMLLIRGIGAVFAVPLVWLAWAAVGTLLRSRKAGLIAAVAVFAVPQLAQTMGVVTNDSLAILLAWTTTWLAVRVLRGDRRFVTIILLGTAFGVAALTKGTTLPLGALVAIVPFVGSALPSIGRRWRDAALVVAVATLVGGWWWARNLILFGRLQPDGIGLEASAPPNVPDPSLGHYIDEVWNTTPTTFWGWFGRVNVPLPELVVDFLTISCVILLAAGLVIRRDNRASAFALLLPVAGGVVLFIGTSWAAYDTTGDVRGLHGRYFFTLMLALLGLGAIATTNVARDLVARRALAACITGLASLLAIGGLVMAFIGFYADNTYGQWRSGLRLWLGSFSPMPSWFTIVVPVAFVAVFLTGVIATWVHKRRSAGSLQAQTSP</sequence>
<evidence type="ECO:0000256" key="5">
    <source>
        <dbReference type="ARBA" id="ARBA00022692"/>
    </source>
</evidence>
<dbReference type="Pfam" id="PF13231">
    <property type="entry name" value="PMT_2"/>
    <property type="match status" value="1"/>
</dbReference>
<feature type="transmembrane region" description="Helical" evidence="9">
    <location>
        <begin position="325"/>
        <end position="342"/>
    </location>
</feature>
<feature type="compositionally biased region" description="Basic and acidic residues" evidence="8">
    <location>
        <begin position="10"/>
        <end position="20"/>
    </location>
</feature>
<protein>
    <recommendedName>
        <fullName evidence="10">Glycosyltransferase RgtA/B/C/D-like domain-containing protein</fullName>
    </recommendedName>
</protein>
<evidence type="ECO:0000256" key="2">
    <source>
        <dbReference type="ARBA" id="ARBA00022475"/>
    </source>
</evidence>
<keyword evidence="6 9" id="KW-1133">Transmembrane helix</keyword>
<keyword evidence="3" id="KW-0328">Glycosyltransferase</keyword>
<reference evidence="11 12" key="1">
    <citation type="submission" date="2019-03" db="EMBL/GenBank/DDBJ databases">
        <title>Genome Sequencing and Assembly of Various Microbes Isolated from Partially Reclaimed Soil and Acid Mine Drainage (AMD) Site.</title>
        <authorList>
            <person name="Steinbock B."/>
            <person name="Bechtold R."/>
            <person name="Sevigny J.L."/>
            <person name="Thomas D."/>
            <person name="Cuthill L.R."/>
            <person name="Aveiro Johannsen E.J."/>
            <person name="Thomas K."/>
            <person name="Ghosh A."/>
        </authorList>
    </citation>
    <scope>NUCLEOTIDE SEQUENCE [LARGE SCALE GENOMIC DNA]</scope>
    <source>
        <strain evidence="11 12">F-B2</strain>
    </source>
</reference>